<gene>
    <name evidence="1" type="ORF">METZ01_LOCUS509161</name>
</gene>
<organism evidence="1">
    <name type="scientific">marine metagenome</name>
    <dbReference type="NCBI Taxonomy" id="408172"/>
    <lineage>
        <taxon>unclassified sequences</taxon>
        <taxon>metagenomes</taxon>
        <taxon>ecological metagenomes</taxon>
    </lineage>
</organism>
<proteinExistence type="predicted"/>
<evidence type="ECO:0000313" key="1">
    <source>
        <dbReference type="EMBL" id="SVE56307.1"/>
    </source>
</evidence>
<reference evidence="1" key="1">
    <citation type="submission" date="2018-05" db="EMBL/GenBank/DDBJ databases">
        <authorList>
            <person name="Lanie J.A."/>
            <person name="Ng W.-L."/>
            <person name="Kazmierczak K.M."/>
            <person name="Andrzejewski T.M."/>
            <person name="Davidsen T.M."/>
            <person name="Wayne K.J."/>
            <person name="Tettelin H."/>
            <person name="Glass J.I."/>
            <person name="Rusch D."/>
            <person name="Podicherti R."/>
            <person name="Tsui H.-C.T."/>
            <person name="Winkler M.E."/>
        </authorList>
    </citation>
    <scope>NUCLEOTIDE SEQUENCE</scope>
</reference>
<feature type="non-terminal residue" evidence="1">
    <location>
        <position position="1"/>
    </location>
</feature>
<dbReference type="EMBL" id="UINC01226009">
    <property type="protein sequence ID" value="SVE56307.1"/>
    <property type="molecule type" value="Genomic_DNA"/>
</dbReference>
<dbReference type="AlphaFoldDB" id="A0A383EHH6"/>
<sequence>VLVWFRASGASYTVAFRALYVPYTRKQPPTTVDSCLRKPLCYNECPARDSNPEPTD</sequence>
<protein>
    <submittedName>
        <fullName evidence="1">Uncharacterized protein</fullName>
    </submittedName>
</protein>
<name>A0A383EHH6_9ZZZZ</name>
<accession>A0A383EHH6</accession>